<dbReference type="EMBL" id="LHUQ01000002">
    <property type="protein sequence ID" value="KON65755.1"/>
    <property type="molecule type" value="Genomic_DNA"/>
</dbReference>
<dbReference type="AlphaFoldDB" id="A0A0M0EKG6"/>
<feature type="domain" description="PRC-barrel" evidence="1">
    <location>
        <begin position="28"/>
        <end position="104"/>
    </location>
</feature>
<proteinExistence type="predicted"/>
<dbReference type="STRING" id="33995.KOEU_04420"/>
<dbReference type="SUPFAM" id="SSF50346">
    <property type="entry name" value="PRC-barrel domain"/>
    <property type="match status" value="1"/>
</dbReference>
<sequence length="138" mass="15072">MSASMTNNTTDGSMTGKMTGDIAGRHDLISSDKVEGTSVYSPSGEKLGTVRYFMVDKVNGDVAYVIMSFGGFLGMGNSYHPLPWKALHYDKERGGYIVALTREQLEAAPAYAEDTSPDWTNSQYGSQVDTYYGDLPKM</sequence>
<keyword evidence="3" id="KW-1185">Reference proteome</keyword>
<dbReference type="Proteomes" id="UP000037566">
    <property type="component" value="Unassembled WGS sequence"/>
</dbReference>
<evidence type="ECO:0000259" key="1">
    <source>
        <dbReference type="Pfam" id="PF05239"/>
    </source>
</evidence>
<gene>
    <name evidence="2" type="ORF">KOEU_04420</name>
</gene>
<name>A0A0M0EKG6_KOMEU</name>
<dbReference type="PANTHER" id="PTHR36505:SF1">
    <property type="entry name" value="BLR1072 PROTEIN"/>
    <property type="match status" value="1"/>
</dbReference>
<reference evidence="2" key="1">
    <citation type="submission" date="2015-08" db="EMBL/GenBank/DDBJ databases">
        <title>Draft genome sequence of Komagataeibacter europaeus CECT 8546 a cellulose producer strain from vinegar produced by the traditional method.</title>
        <authorList>
            <person name="Poehlein A."/>
            <person name="Valera M.J."/>
            <person name="Haack F.S."/>
            <person name="Mas A."/>
            <person name="Daniel R."/>
            <person name="Streit W.R."/>
            <person name="Mateo E."/>
        </authorList>
    </citation>
    <scope>NUCLEOTIDE SEQUENCE [LARGE SCALE GENOMIC DNA]</scope>
    <source>
        <strain evidence="2">CECT 8546</strain>
    </source>
</reference>
<organism evidence="2 3">
    <name type="scientific">Komagataeibacter europaeus</name>
    <name type="common">Gluconacetobacter europaeus</name>
    <dbReference type="NCBI Taxonomy" id="33995"/>
    <lineage>
        <taxon>Bacteria</taxon>
        <taxon>Pseudomonadati</taxon>
        <taxon>Pseudomonadota</taxon>
        <taxon>Alphaproteobacteria</taxon>
        <taxon>Acetobacterales</taxon>
        <taxon>Acetobacteraceae</taxon>
        <taxon>Komagataeibacter</taxon>
    </lineage>
</organism>
<comment type="caution">
    <text evidence="2">The sequence shown here is derived from an EMBL/GenBank/DDBJ whole genome shotgun (WGS) entry which is preliminary data.</text>
</comment>
<dbReference type="InterPro" id="IPR011033">
    <property type="entry name" value="PRC_barrel-like_sf"/>
</dbReference>
<dbReference type="InterPro" id="IPR027275">
    <property type="entry name" value="PRC-brl_dom"/>
</dbReference>
<dbReference type="Gene3D" id="2.30.30.240">
    <property type="entry name" value="PRC-barrel domain"/>
    <property type="match status" value="1"/>
</dbReference>
<accession>A0A0M0EKG6</accession>
<evidence type="ECO:0000313" key="3">
    <source>
        <dbReference type="Proteomes" id="UP000037566"/>
    </source>
</evidence>
<dbReference type="KEGG" id="keu:S101446_00686"/>
<dbReference type="PANTHER" id="PTHR36505">
    <property type="entry name" value="BLR1072 PROTEIN"/>
    <property type="match status" value="1"/>
</dbReference>
<dbReference type="PATRIC" id="fig|33995.3.peg.479"/>
<protein>
    <submittedName>
        <fullName evidence="2">PRC-barrel domain protein</fullName>
    </submittedName>
</protein>
<dbReference type="Pfam" id="PF05239">
    <property type="entry name" value="PRC"/>
    <property type="match status" value="1"/>
</dbReference>
<evidence type="ECO:0000313" key="2">
    <source>
        <dbReference type="EMBL" id="KON65755.1"/>
    </source>
</evidence>